<evidence type="ECO:0000313" key="1">
    <source>
        <dbReference type="EMBL" id="SFV69523.1"/>
    </source>
</evidence>
<sequence>MGYEALFEDEENIFGGSPRSKFMDVVFNANNDIVRQELENFIEKVAVMELMLEEYVGEDINGAVDRYRATHLDEANTKTKSLYVELMGAILSQSE</sequence>
<proteinExistence type="predicted"/>
<organism evidence="1">
    <name type="scientific">hydrothermal vent metagenome</name>
    <dbReference type="NCBI Taxonomy" id="652676"/>
    <lineage>
        <taxon>unclassified sequences</taxon>
        <taxon>metagenomes</taxon>
        <taxon>ecological metagenomes</taxon>
    </lineage>
</organism>
<dbReference type="Gene3D" id="1.10.3350.10">
    <property type="entry name" value="HP0242-like domain"/>
    <property type="match status" value="1"/>
</dbReference>
<dbReference type="EMBL" id="FPHH01000123">
    <property type="protein sequence ID" value="SFV69523.1"/>
    <property type="molecule type" value="Genomic_DNA"/>
</dbReference>
<protein>
    <recommendedName>
        <fullName evidence="2">DUF2018 domain-containing protein</fullName>
    </recommendedName>
</protein>
<evidence type="ECO:0008006" key="2">
    <source>
        <dbReference type="Google" id="ProtNLM"/>
    </source>
</evidence>
<gene>
    <name evidence="1" type="ORF">MNB_SM-5-1444</name>
</gene>
<reference evidence="1" key="1">
    <citation type="submission" date="2016-10" db="EMBL/GenBank/DDBJ databases">
        <authorList>
            <person name="de Groot N.N."/>
        </authorList>
    </citation>
    <scope>NUCLEOTIDE SEQUENCE</scope>
</reference>
<dbReference type="InterPro" id="IPR018563">
    <property type="entry name" value="DUF2018"/>
</dbReference>
<name>A0A1W1CUX0_9ZZZZ</name>
<dbReference type="AlphaFoldDB" id="A0A1W1CUX0"/>
<dbReference type="Pfam" id="PF09442">
    <property type="entry name" value="DUF2018"/>
    <property type="match status" value="1"/>
</dbReference>
<accession>A0A1W1CUX0</accession>
<dbReference type="SUPFAM" id="SSF158752">
    <property type="entry name" value="HP0242-like"/>
    <property type="match status" value="1"/>
</dbReference>
<dbReference type="InterPro" id="IPR023126">
    <property type="entry name" value="HP0242-like_sf"/>
</dbReference>